<dbReference type="Proteomes" id="UP000324222">
    <property type="component" value="Unassembled WGS sequence"/>
</dbReference>
<accession>A0A5B7CH49</accession>
<dbReference type="AlphaFoldDB" id="A0A5B7CH49"/>
<proteinExistence type="predicted"/>
<dbReference type="EMBL" id="VSRR010000052">
    <property type="protein sequence ID" value="MPC09022.1"/>
    <property type="molecule type" value="Genomic_DNA"/>
</dbReference>
<gene>
    <name evidence="1" type="ORF">E2C01_001624</name>
</gene>
<organism evidence="1 2">
    <name type="scientific">Portunus trituberculatus</name>
    <name type="common">Swimming crab</name>
    <name type="synonym">Neptunus trituberculatus</name>
    <dbReference type="NCBI Taxonomy" id="210409"/>
    <lineage>
        <taxon>Eukaryota</taxon>
        <taxon>Metazoa</taxon>
        <taxon>Ecdysozoa</taxon>
        <taxon>Arthropoda</taxon>
        <taxon>Crustacea</taxon>
        <taxon>Multicrustacea</taxon>
        <taxon>Malacostraca</taxon>
        <taxon>Eumalacostraca</taxon>
        <taxon>Eucarida</taxon>
        <taxon>Decapoda</taxon>
        <taxon>Pleocyemata</taxon>
        <taxon>Brachyura</taxon>
        <taxon>Eubrachyura</taxon>
        <taxon>Portunoidea</taxon>
        <taxon>Portunidae</taxon>
        <taxon>Portuninae</taxon>
        <taxon>Portunus</taxon>
    </lineage>
</organism>
<keyword evidence="2" id="KW-1185">Reference proteome</keyword>
<protein>
    <submittedName>
        <fullName evidence="1">Uncharacterized protein</fullName>
    </submittedName>
</protein>
<name>A0A5B7CH49_PORTR</name>
<reference evidence="1 2" key="1">
    <citation type="submission" date="2019-05" db="EMBL/GenBank/DDBJ databases">
        <title>Another draft genome of Portunus trituberculatus and its Hox gene families provides insights of decapod evolution.</title>
        <authorList>
            <person name="Jeong J.-H."/>
            <person name="Song I."/>
            <person name="Kim S."/>
            <person name="Choi T."/>
            <person name="Kim D."/>
            <person name="Ryu S."/>
            <person name="Kim W."/>
        </authorList>
    </citation>
    <scope>NUCLEOTIDE SEQUENCE [LARGE SCALE GENOMIC DNA]</scope>
    <source>
        <tissue evidence="1">Muscle</tissue>
    </source>
</reference>
<comment type="caution">
    <text evidence="1">The sequence shown here is derived from an EMBL/GenBank/DDBJ whole genome shotgun (WGS) entry which is preliminary data.</text>
</comment>
<evidence type="ECO:0000313" key="1">
    <source>
        <dbReference type="EMBL" id="MPC09022.1"/>
    </source>
</evidence>
<evidence type="ECO:0000313" key="2">
    <source>
        <dbReference type="Proteomes" id="UP000324222"/>
    </source>
</evidence>
<sequence>MAAHYTTPDRKYIPLTESTSLSHSHSYITDWMNGVSKFYMRKLLDERCAKQGVGVAWCKAARHPFAPGLGVK</sequence>